<organism evidence="6 7">
    <name type="scientific">Kibdelosporangium philippinense</name>
    <dbReference type="NCBI Taxonomy" id="211113"/>
    <lineage>
        <taxon>Bacteria</taxon>
        <taxon>Bacillati</taxon>
        <taxon>Actinomycetota</taxon>
        <taxon>Actinomycetes</taxon>
        <taxon>Pseudonocardiales</taxon>
        <taxon>Pseudonocardiaceae</taxon>
        <taxon>Kibdelosporangium</taxon>
    </lineage>
</organism>
<evidence type="ECO:0000256" key="3">
    <source>
        <dbReference type="ARBA" id="ARBA00023002"/>
    </source>
</evidence>
<dbReference type="PANTHER" id="PTHR47178:SF5">
    <property type="entry name" value="FAD-BINDING DOMAIN-CONTAINING PROTEIN"/>
    <property type="match status" value="1"/>
</dbReference>
<dbReference type="InterPro" id="IPR036188">
    <property type="entry name" value="FAD/NAD-bd_sf"/>
</dbReference>
<keyword evidence="1" id="KW-0285">Flavoprotein</keyword>
<evidence type="ECO:0000313" key="6">
    <source>
        <dbReference type="EMBL" id="MCE7005540.1"/>
    </source>
</evidence>
<accession>A0ABS8ZCM3</accession>
<dbReference type="PANTHER" id="PTHR47178">
    <property type="entry name" value="MONOOXYGENASE, FAD-BINDING"/>
    <property type="match status" value="1"/>
</dbReference>
<proteinExistence type="predicted"/>
<evidence type="ECO:0000256" key="1">
    <source>
        <dbReference type="ARBA" id="ARBA00022630"/>
    </source>
</evidence>
<feature type="domain" description="FAD-binding" evidence="5">
    <location>
        <begin position="2"/>
        <end position="220"/>
    </location>
</feature>
<dbReference type="RefSeq" id="WP_233727116.1">
    <property type="nucleotide sequence ID" value="NZ_JAJVCN010000002.1"/>
</dbReference>
<dbReference type="EMBL" id="JAJVCN010000002">
    <property type="protein sequence ID" value="MCE7005540.1"/>
    <property type="molecule type" value="Genomic_DNA"/>
</dbReference>
<protein>
    <submittedName>
        <fullName evidence="6">FAD-dependent monooxygenase</fullName>
    </submittedName>
</protein>
<evidence type="ECO:0000256" key="4">
    <source>
        <dbReference type="ARBA" id="ARBA00023033"/>
    </source>
</evidence>
<keyword evidence="3" id="KW-0560">Oxidoreductase</keyword>
<dbReference type="InterPro" id="IPR002938">
    <property type="entry name" value="FAD-bd"/>
</dbReference>
<dbReference type="Pfam" id="PF01494">
    <property type="entry name" value="FAD_binding_3"/>
    <property type="match status" value="2"/>
</dbReference>
<feature type="domain" description="FAD-binding" evidence="5">
    <location>
        <begin position="314"/>
        <end position="355"/>
    </location>
</feature>
<evidence type="ECO:0000259" key="5">
    <source>
        <dbReference type="Pfam" id="PF01494"/>
    </source>
</evidence>
<sequence>MRVLIVGAGTGGLCLAQRLHGAGIDVAVFERDRTRTDGLFGYRVGISPDGSRALRSCLPRPLFETFKATAAITPKYTNFVTKQLGELFSAGGPADEDLLAPVDPEAGERSVSRMTLRQILLSGLDVHFDKKFQRYTQNPDGTVTAHFADGTEATGDLLVGADGTSSNVRKQYLPHAKLVETDLFGVTGKLPLNDETRALLTPQMLRGVTMVFAPKGINAIFHVMEFEWQRGQTDPELVKAWPGMTFDNTRDYIMWGFGSHRRLLPPEFMSMPGPALHHLVLQRTKSWHPNLRTLFELADPTSCFPLNIRMSEPVEPWPSSTVTLLGDAIHTMTPGLGVGANTALRDAQILGDNLVRMPVLDAVADYERQMHGYAWDAVVKSRARFNGNSLAYKPVIGRAGLALMRTGMRVVNHVRPLKRRMLRAELKNRDHARQEA</sequence>
<keyword evidence="7" id="KW-1185">Reference proteome</keyword>
<dbReference type="Gene3D" id="3.50.50.60">
    <property type="entry name" value="FAD/NAD(P)-binding domain"/>
    <property type="match status" value="1"/>
</dbReference>
<dbReference type="GO" id="GO:0004497">
    <property type="term" value="F:monooxygenase activity"/>
    <property type="evidence" value="ECO:0007669"/>
    <property type="project" value="UniProtKB-KW"/>
</dbReference>
<dbReference type="SUPFAM" id="SSF51905">
    <property type="entry name" value="FAD/NAD(P)-binding domain"/>
    <property type="match status" value="1"/>
</dbReference>
<gene>
    <name evidence="6" type="ORF">LWC34_22330</name>
</gene>
<evidence type="ECO:0000313" key="7">
    <source>
        <dbReference type="Proteomes" id="UP001521150"/>
    </source>
</evidence>
<evidence type="ECO:0000256" key="2">
    <source>
        <dbReference type="ARBA" id="ARBA00022827"/>
    </source>
</evidence>
<comment type="caution">
    <text evidence="6">The sequence shown here is derived from an EMBL/GenBank/DDBJ whole genome shotgun (WGS) entry which is preliminary data.</text>
</comment>
<keyword evidence="4 6" id="KW-0503">Monooxygenase</keyword>
<dbReference type="PRINTS" id="PR00420">
    <property type="entry name" value="RNGMNOXGNASE"/>
</dbReference>
<reference evidence="6 7" key="1">
    <citation type="submission" date="2021-12" db="EMBL/GenBank/DDBJ databases">
        <title>Genome sequence of Kibdelosporangium philippinense ATCC 49844.</title>
        <authorList>
            <person name="Fedorov E.A."/>
            <person name="Omeragic M."/>
            <person name="Shalygina K.F."/>
            <person name="Maclea K.S."/>
        </authorList>
    </citation>
    <scope>NUCLEOTIDE SEQUENCE [LARGE SCALE GENOMIC DNA]</scope>
    <source>
        <strain evidence="6 7">ATCC 49844</strain>
    </source>
</reference>
<keyword evidence="2" id="KW-0274">FAD</keyword>
<name>A0ABS8ZCM3_9PSEU</name>
<dbReference type="Proteomes" id="UP001521150">
    <property type="component" value="Unassembled WGS sequence"/>
</dbReference>